<gene>
    <name evidence="3" type="ORF">CLV68_2459</name>
</gene>
<dbReference type="InterPro" id="IPR050921">
    <property type="entry name" value="T4SS_GSP_E_ATPase"/>
</dbReference>
<feature type="domain" description="Bacterial type II secretion system protein E" evidence="2">
    <location>
        <begin position="146"/>
        <end position="386"/>
    </location>
</feature>
<evidence type="ECO:0000259" key="2">
    <source>
        <dbReference type="Pfam" id="PF00437"/>
    </source>
</evidence>
<reference evidence="3 4" key="1">
    <citation type="submission" date="2018-10" db="EMBL/GenBank/DDBJ databases">
        <title>Genomic Encyclopedia of Archaeal and Bacterial Type Strains, Phase II (KMG-II): from individual species to whole genera.</title>
        <authorList>
            <person name="Goeker M."/>
        </authorList>
    </citation>
    <scope>NUCLEOTIDE SEQUENCE [LARGE SCALE GENOMIC DNA]</scope>
    <source>
        <strain evidence="3 4">DSM 45657</strain>
    </source>
</reference>
<dbReference type="Gene3D" id="3.40.50.300">
    <property type="entry name" value="P-loop containing nucleotide triphosphate hydrolases"/>
    <property type="match status" value="1"/>
</dbReference>
<dbReference type="AlphaFoldDB" id="A0A421BC15"/>
<comment type="caution">
    <text evidence="3">The sequence shown here is derived from an EMBL/GenBank/DDBJ whole genome shotgun (WGS) entry which is preliminary data.</text>
</comment>
<dbReference type="CDD" id="cd01130">
    <property type="entry name" value="VirB11-like_ATPase"/>
    <property type="match status" value="1"/>
</dbReference>
<dbReference type="InterPro" id="IPR027417">
    <property type="entry name" value="P-loop_NTPase"/>
</dbReference>
<protein>
    <submittedName>
        <fullName evidence="3">Flp pilus assembly CpaF family ATPase</fullName>
    </submittedName>
</protein>
<dbReference type="EMBL" id="RCDD01000001">
    <property type="protein sequence ID" value="RLK61914.1"/>
    <property type="molecule type" value="Genomic_DNA"/>
</dbReference>
<dbReference type="Proteomes" id="UP000282454">
    <property type="component" value="Unassembled WGS sequence"/>
</dbReference>
<evidence type="ECO:0000256" key="1">
    <source>
        <dbReference type="ARBA" id="ARBA00006611"/>
    </source>
</evidence>
<evidence type="ECO:0000313" key="4">
    <source>
        <dbReference type="Proteomes" id="UP000282454"/>
    </source>
</evidence>
<proteinExistence type="inferred from homology"/>
<dbReference type="PANTHER" id="PTHR30486:SF6">
    <property type="entry name" value="TYPE IV PILUS RETRACTATION ATPASE PILT"/>
    <property type="match status" value="1"/>
</dbReference>
<dbReference type="InterPro" id="IPR001482">
    <property type="entry name" value="T2SS/T4SS_dom"/>
</dbReference>
<dbReference type="SUPFAM" id="SSF52540">
    <property type="entry name" value="P-loop containing nucleoside triphosphate hydrolases"/>
    <property type="match status" value="1"/>
</dbReference>
<dbReference type="Pfam" id="PF00437">
    <property type="entry name" value="T2SSE"/>
    <property type="match status" value="1"/>
</dbReference>
<keyword evidence="4" id="KW-1185">Reference proteome</keyword>
<dbReference type="RefSeq" id="WP_121390481.1">
    <property type="nucleotide sequence ID" value="NZ_RCDD01000001.1"/>
</dbReference>
<accession>A0A421BC15</accession>
<organism evidence="3 4">
    <name type="scientific">Actinokineospora cianjurensis</name>
    <dbReference type="NCBI Taxonomy" id="585224"/>
    <lineage>
        <taxon>Bacteria</taxon>
        <taxon>Bacillati</taxon>
        <taxon>Actinomycetota</taxon>
        <taxon>Actinomycetes</taxon>
        <taxon>Pseudonocardiales</taxon>
        <taxon>Pseudonocardiaceae</taxon>
        <taxon>Actinokineospora</taxon>
    </lineage>
</organism>
<evidence type="ECO:0000313" key="3">
    <source>
        <dbReference type="EMBL" id="RLK61914.1"/>
    </source>
</evidence>
<comment type="similarity">
    <text evidence="1">Belongs to the GSP E family.</text>
</comment>
<dbReference type="PANTHER" id="PTHR30486">
    <property type="entry name" value="TWITCHING MOTILITY PROTEIN PILT"/>
    <property type="match status" value="1"/>
</dbReference>
<dbReference type="Gene3D" id="3.30.450.380">
    <property type="match status" value="1"/>
</dbReference>
<dbReference type="GO" id="GO:0016887">
    <property type="term" value="F:ATP hydrolysis activity"/>
    <property type="evidence" value="ECO:0007669"/>
    <property type="project" value="InterPro"/>
</dbReference>
<sequence length="461" mass="49814">MTETTTFTRVAAAQTGVESGSEVEAIGRMRESLRLAVAAQLGDRVSADDAAGRTPMTPPERRALAAVLVQEAADAYANGELERGGTLLSPEVEARVTAAVLDDLVGMGGLQPLLEDESIENINVNGDRVFVRYADGRRTRLAPVVPTDNDLIDLIRDLAARSGMEERRFDRGSPIVNFRLPDGARVSAVMSVTERPSVSIRRHRYSTVTLAELREMGTLDVALESFFAAAVRARRNILVAGGTAIGKTTMLRGLASAIPPEERLITIEDVAELGFGDDEQAHPDVVALQAREANIEGQGAVSLADLVWQALRMSPDRVIVGEVRGREVIPLTNAMSQGNDGSMGTIHASSSKGVFTKLAAYAVQSPERLDIHQTNILIASALHLVVFLDKPRGEPHRRVVSSIREVVNAEGSQVVSNEIWRPGSDRRAVPGAPIRTETMELLMDAGFEPDLLDNPDGWWQP</sequence>
<name>A0A421BC15_9PSEU</name>
<dbReference type="OrthoDB" id="9810761at2"/>